<feature type="domain" description="Primase C-terminal 2" evidence="1">
    <location>
        <begin position="41"/>
        <end position="113"/>
    </location>
</feature>
<gene>
    <name evidence="2" type="ORF">C7H61_01070</name>
</gene>
<dbReference type="Pfam" id="PF08707">
    <property type="entry name" value="PriCT_2"/>
    <property type="match status" value="1"/>
</dbReference>
<evidence type="ECO:0000259" key="1">
    <source>
        <dbReference type="Pfam" id="PF08707"/>
    </source>
</evidence>
<dbReference type="InterPro" id="IPR025048">
    <property type="entry name" value="DUF3987"/>
</dbReference>
<dbReference type="OrthoDB" id="1522635at2"/>
<dbReference type="InterPro" id="IPR014819">
    <property type="entry name" value="PriCT_2"/>
</dbReference>
<organism evidence="2 3">
    <name type="scientific">Mesoflavibacter zeaxanthinifaciens subsp. sabulilitoris</name>
    <dbReference type="NCBI Taxonomy" id="1520893"/>
    <lineage>
        <taxon>Bacteria</taxon>
        <taxon>Pseudomonadati</taxon>
        <taxon>Bacteroidota</taxon>
        <taxon>Flavobacteriia</taxon>
        <taxon>Flavobacteriales</taxon>
        <taxon>Flavobacteriaceae</taxon>
        <taxon>Mesoflavibacter</taxon>
    </lineage>
</organism>
<evidence type="ECO:0000313" key="3">
    <source>
        <dbReference type="Proteomes" id="UP000238430"/>
    </source>
</evidence>
<dbReference type="AlphaFoldDB" id="A0A2T1NNJ0"/>
<accession>A0A2T1NNJ0</accession>
<dbReference type="EMBL" id="PXOT01000012">
    <property type="protein sequence ID" value="PSG94445.1"/>
    <property type="molecule type" value="Genomic_DNA"/>
</dbReference>
<dbReference type="Proteomes" id="UP000238430">
    <property type="component" value="Unassembled WGS sequence"/>
</dbReference>
<keyword evidence="3" id="KW-1185">Reference proteome</keyword>
<reference evidence="2 3" key="1">
    <citation type="submission" date="2018-03" db="EMBL/GenBank/DDBJ databases">
        <title>Mesoflavibacter sp. HG37 and Mesoflavibacter sp. HG96 sp.nov., two marine bacteria isolated from seawater of Western Pacific Ocean.</title>
        <authorList>
            <person name="Cheng H."/>
            <person name="Wu Y.-H."/>
            <person name="Guo L.-L."/>
            <person name="Xu X.-W."/>
        </authorList>
    </citation>
    <scope>NUCLEOTIDE SEQUENCE [LARGE SCALE GENOMIC DNA]</scope>
    <source>
        <strain evidence="2 3">KCTC 42117</strain>
    </source>
</reference>
<protein>
    <submittedName>
        <fullName evidence="2">DNA primase</fullName>
    </submittedName>
</protein>
<dbReference type="RefSeq" id="WP_106676397.1">
    <property type="nucleotide sequence ID" value="NZ_JACHWV010000011.1"/>
</dbReference>
<name>A0A2T1NNJ0_9FLAO</name>
<evidence type="ECO:0000313" key="2">
    <source>
        <dbReference type="EMBL" id="PSG94445.1"/>
    </source>
</evidence>
<dbReference type="Pfam" id="PF13148">
    <property type="entry name" value="DUF3987"/>
    <property type="match status" value="1"/>
</dbReference>
<sequence>MTKIFNPKDWLAVPEQKEVPKKPINNKPTTVVANDIETYINALEQSGIDITDTYEKWRDIGFAISEEYGEAGRDYYHRISRNYSGYDHKECDEQYNKCLQAKGHGISIATLYHHLHQVGIKPKQQQQVVEVSQHPEEEKQPLPTIPTTVYNNIPTFLQQVVKPSSSNEERDILLLGALTAFSACFPKLFGVYDQRKVFSNLYLFVTAPASAGKGRLNQIKNLVNPVHKEKREQSKTLKQQHQVEMATYNMNKGKSETMEKPSKPPERMLFIPANNSVTGVYQLISDNEGRGLIFETEGDTLAQAFKSDYGNYSDGFRKAFHHETISYYRRTDREYVDIERPCLSTVLSGTPKQIQALVPSAENGLFSRFMFYYMNIKPTWKNVFQTDTTNGLDEYYDQLGKEFFGLYKTLKNNPDIEVRLTTEQQQKFNVFFEKLQTKYLNLQPDDYIATVRRLGLIAFRIIMLFSVFRIMEDGDVNQVRYCEDIDFENTLEMISVLVKHSSKVFNDLPIEQKEVKRANRKERFLEALPYQFSRQDYLNIADKNKIPHKTAEGYITKFVDAGLIHREAHNNYTNPTKAQ</sequence>
<dbReference type="GO" id="GO:0016817">
    <property type="term" value="F:hydrolase activity, acting on acid anhydrides"/>
    <property type="evidence" value="ECO:0007669"/>
    <property type="project" value="InterPro"/>
</dbReference>
<proteinExistence type="predicted"/>
<comment type="caution">
    <text evidence="2">The sequence shown here is derived from an EMBL/GenBank/DDBJ whole genome shotgun (WGS) entry which is preliminary data.</text>
</comment>